<name>A0A1H7ID17_RUMAL</name>
<keyword evidence="2" id="KW-0732">Signal</keyword>
<feature type="region of interest" description="Disordered" evidence="1">
    <location>
        <begin position="23"/>
        <end position="80"/>
    </location>
</feature>
<evidence type="ECO:0000256" key="1">
    <source>
        <dbReference type="SAM" id="MobiDB-lite"/>
    </source>
</evidence>
<organism evidence="3 4">
    <name type="scientific">Ruminococcus albus</name>
    <dbReference type="NCBI Taxonomy" id="1264"/>
    <lineage>
        <taxon>Bacteria</taxon>
        <taxon>Bacillati</taxon>
        <taxon>Bacillota</taxon>
        <taxon>Clostridia</taxon>
        <taxon>Eubacteriales</taxon>
        <taxon>Oscillospiraceae</taxon>
        <taxon>Ruminococcus</taxon>
    </lineage>
</organism>
<dbReference type="Proteomes" id="UP000186015">
    <property type="component" value="Unassembled WGS sequence"/>
</dbReference>
<feature type="signal peptide" evidence="2">
    <location>
        <begin position="1"/>
        <end position="19"/>
    </location>
</feature>
<evidence type="ECO:0000256" key="2">
    <source>
        <dbReference type="SAM" id="SignalP"/>
    </source>
</evidence>
<sequence>MAKKIMAAMLALVMCAGLAACGDKKEDKDSSSKASDSAKADDQTISDKQTTSDETTTDESKTDNSATDDDDSKKSDDTSSAAEVLVNDDTTFQTSDVTMKLINNNIIYIDENNLETRPTDEEVQAALDAILKQYKAAEDKDTQAFLDTFNFGILKEPIAELCDLQFEFGSDTSDEEFQQKLADTNQTTKYAVIDDVISMLEQLGDADVNDQLSDAMEAKDGAKIRELLTKLTDSVKPDAEAVKTNLNDETIFNSEEDIQKMDIGDDVTYGFFLEYCGKYEDQLYMRLTFSVLSGEKEYDLGGVETWSVGDDIGVYVTSEAYEVEMEDDMKGMDAKQIFEALKVQMAAPITE</sequence>
<dbReference type="EMBL" id="FOAT01000003">
    <property type="protein sequence ID" value="SEK60421.1"/>
    <property type="molecule type" value="Genomic_DNA"/>
</dbReference>
<protein>
    <submittedName>
        <fullName evidence="3">Uncharacterized protein</fullName>
    </submittedName>
</protein>
<accession>A0A1H7ID17</accession>
<feature type="chain" id="PRO_5039430848" evidence="2">
    <location>
        <begin position="20"/>
        <end position="351"/>
    </location>
</feature>
<gene>
    <name evidence="3" type="ORF">SAMN05216469_103342</name>
</gene>
<dbReference type="PROSITE" id="PS51257">
    <property type="entry name" value="PROKAR_LIPOPROTEIN"/>
    <property type="match status" value="1"/>
</dbReference>
<evidence type="ECO:0000313" key="3">
    <source>
        <dbReference type="EMBL" id="SEK60421.1"/>
    </source>
</evidence>
<evidence type="ECO:0000313" key="4">
    <source>
        <dbReference type="Proteomes" id="UP000186015"/>
    </source>
</evidence>
<dbReference type="AlphaFoldDB" id="A0A1H7ID17"/>
<feature type="compositionally biased region" description="Basic and acidic residues" evidence="1">
    <location>
        <begin position="23"/>
        <end position="42"/>
    </location>
</feature>
<reference evidence="3 4" key="1">
    <citation type="submission" date="2016-10" db="EMBL/GenBank/DDBJ databases">
        <authorList>
            <person name="de Groot N.N."/>
        </authorList>
    </citation>
    <scope>NUCLEOTIDE SEQUENCE [LARGE SCALE GENOMIC DNA]</scope>
    <source>
        <strain evidence="3 4">KH2T6</strain>
    </source>
</reference>
<proteinExistence type="predicted"/>
<dbReference type="RefSeq" id="WP_074831027.1">
    <property type="nucleotide sequence ID" value="NZ_FOAT01000003.1"/>
</dbReference>
<dbReference type="OrthoDB" id="1819853at2"/>